<dbReference type="CDD" id="cd00464">
    <property type="entry name" value="SK"/>
    <property type="match status" value="1"/>
</dbReference>
<evidence type="ECO:0000256" key="1">
    <source>
        <dbReference type="ARBA" id="ARBA00004842"/>
    </source>
</evidence>
<dbReference type="EC" id="2.7.1.71" evidence="3 11"/>
<evidence type="ECO:0000256" key="9">
    <source>
        <dbReference type="ARBA" id="ARBA00023141"/>
    </source>
</evidence>
<feature type="binding site" evidence="11">
    <location>
        <position position="175"/>
    </location>
    <ligand>
        <name>ATP</name>
        <dbReference type="ChEBI" id="CHEBI:30616"/>
    </ligand>
</feature>
<dbReference type="InterPro" id="IPR023000">
    <property type="entry name" value="Shikimate_kinase_CS"/>
</dbReference>
<evidence type="ECO:0000313" key="12">
    <source>
        <dbReference type="EMBL" id="THF74210.1"/>
    </source>
</evidence>
<dbReference type="GO" id="GO:0009073">
    <property type="term" value="P:aromatic amino acid family biosynthetic process"/>
    <property type="evidence" value="ECO:0007669"/>
    <property type="project" value="UniProtKB-KW"/>
</dbReference>
<evidence type="ECO:0000256" key="3">
    <source>
        <dbReference type="ARBA" id="ARBA00012154"/>
    </source>
</evidence>
<comment type="function">
    <text evidence="11">Catalyzes the specific phosphorylation of the 3-hydroxyl group of shikimic acid using ATP as a cosubstrate.</text>
</comment>
<feature type="binding site" evidence="11">
    <location>
        <position position="159"/>
    </location>
    <ligand>
        <name>substrate</name>
    </ligand>
</feature>
<comment type="pathway">
    <text evidence="1 11">Metabolic intermediate biosynthesis; chorismate biosynthesis; chorismate from D-erythrose 4-phosphate and phosphoenolpyruvate: step 5/7.</text>
</comment>
<keyword evidence="11" id="KW-0963">Cytoplasm</keyword>
<dbReference type="GO" id="GO:0008652">
    <property type="term" value="P:amino acid biosynthetic process"/>
    <property type="evidence" value="ECO:0007669"/>
    <property type="project" value="UniProtKB-KW"/>
</dbReference>
<accession>A0A4S4BNU8</accession>
<keyword evidence="5 11" id="KW-0808">Transferase</keyword>
<comment type="caution">
    <text evidence="12">The sequence shown here is derived from an EMBL/GenBank/DDBJ whole genome shotgun (WGS) entry which is preliminary data.</text>
</comment>
<dbReference type="GO" id="GO:0009423">
    <property type="term" value="P:chorismate biosynthetic process"/>
    <property type="evidence" value="ECO:0007669"/>
    <property type="project" value="UniProtKB-UniRule"/>
</dbReference>
<dbReference type="SUPFAM" id="SSF52540">
    <property type="entry name" value="P-loop containing nucleoside triphosphate hydrolases"/>
    <property type="match status" value="1"/>
</dbReference>
<keyword evidence="6 11" id="KW-0547">Nucleotide-binding</keyword>
<evidence type="ECO:0000256" key="4">
    <source>
        <dbReference type="ARBA" id="ARBA00022605"/>
    </source>
</evidence>
<evidence type="ECO:0000256" key="8">
    <source>
        <dbReference type="ARBA" id="ARBA00022840"/>
    </source>
</evidence>
<dbReference type="Gene3D" id="3.40.50.300">
    <property type="entry name" value="P-loop containing nucleotide triphosphate hydrolases"/>
    <property type="match status" value="1"/>
</dbReference>
<evidence type="ECO:0000256" key="7">
    <source>
        <dbReference type="ARBA" id="ARBA00022777"/>
    </source>
</evidence>
<comment type="subunit">
    <text evidence="11">Monomer.</text>
</comment>
<protein>
    <recommendedName>
        <fullName evidence="3 11">Shikimate kinase</fullName>
        <shortName evidence="11">SK</shortName>
        <ecNumber evidence="3 11">2.7.1.71</ecNumber>
    </recommendedName>
</protein>
<dbReference type="UniPathway" id="UPA00053">
    <property type="reaction ID" value="UER00088"/>
</dbReference>
<dbReference type="GO" id="GO:0004765">
    <property type="term" value="F:shikimate kinase activity"/>
    <property type="evidence" value="ECO:0007669"/>
    <property type="project" value="UniProtKB-UniRule"/>
</dbReference>
<dbReference type="PANTHER" id="PTHR21087:SF16">
    <property type="entry name" value="SHIKIMATE KINASE 1, CHLOROPLASTIC"/>
    <property type="match status" value="1"/>
</dbReference>
<keyword evidence="11" id="KW-0460">Magnesium</keyword>
<organism evidence="12 13">
    <name type="scientific">Cohnella fermenti</name>
    <dbReference type="NCBI Taxonomy" id="2565925"/>
    <lineage>
        <taxon>Bacteria</taxon>
        <taxon>Bacillati</taxon>
        <taxon>Bacillota</taxon>
        <taxon>Bacilli</taxon>
        <taxon>Bacillales</taxon>
        <taxon>Paenibacillaceae</taxon>
        <taxon>Cohnella</taxon>
    </lineage>
</organism>
<dbReference type="GO" id="GO:0005829">
    <property type="term" value="C:cytosol"/>
    <property type="evidence" value="ECO:0007669"/>
    <property type="project" value="TreeGrafter"/>
</dbReference>
<keyword evidence="13" id="KW-1185">Reference proteome</keyword>
<dbReference type="Proteomes" id="UP000310636">
    <property type="component" value="Unassembled WGS sequence"/>
</dbReference>
<evidence type="ECO:0000256" key="10">
    <source>
        <dbReference type="ARBA" id="ARBA00048567"/>
    </source>
</evidence>
<dbReference type="AlphaFoldDB" id="A0A4S4BNU8"/>
<reference evidence="12 13" key="1">
    <citation type="submission" date="2019-04" db="EMBL/GenBank/DDBJ databases">
        <title>Cohnella sp. nov. isolated from preserved vegetables.</title>
        <authorList>
            <person name="Lin S.-Y."/>
            <person name="Hung M.-H."/>
            <person name="Young C.-C."/>
        </authorList>
    </citation>
    <scope>NUCLEOTIDE SEQUENCE [LARGE SCALE GENOMIC DNA]</scope>
    <source>
        <strain evidence="12 13">CC-MHH1044</strain>
    </source>
</reference>
<dbReference type="HAMAP" id="MF_00109">
    <property type="entry name" value="Shikimate_kinase"/>
    <property type="match status" value="1"/>
</dbReference>
<comment type="subcellular location">
    <subcellularLocation>
        <location evidence="11">Cytoplasm</location>
    </subcellularLocation>
</comment>
<proteinExistence type="inferred from homology"/>
<feature type="binding site" evidence="11">
    <location>
        <position position="54"/>
    </location>
    <ligand>
        <name>substrate</name>
    </ligand>
</feature>
<feature type="binding site" evidence="11">
    <location>
        <position position="36"/>
    </location>
    <ligand>
        <name>Mg(2+)</name>
        <dbReference type="ChEBI" id="CHEBI:18420"/>
    </ligand>
</feature>
<keyword evidence="7 11" id="KW-0418">Kinase</keyword>
<evidence type="ECO:0000256" key="6">
    <source>
        <dbReference type="ARBA" id="ARBA00022741"/>
    </source>
</evidence>
<evidence type="ECO:0000256" key="5">
    <source>
        <dbReference type="ARBA" id="ARBA00022679"/>
    </source>
</evidence>
<dbReference type="OrthoDB" id="9800332at2"/>
<dbReference type="PRINTS" id="PR01100">
    <property type="entry name" value="SHIKIMTKNASE"/>
</dbReference>
<dbReference type="Pfam" id="PF01202">
    <property type="entry name" value="SKI"/>
    <property type="match status" value="1"/>
</dbReference>
<comment type="cofactor">
    <cofactor evidence="11">
        <name>Mg(2+)</name>
        <dbReference type="ChEBI" id="CHEBI:18420"/>
    </cofactor>
    <text evidence="11">Binds 1 Mg(2+) ion per subunit.</text>
</comment>
<dbReference type="GO" id="GO:0000287">
    <property type="term" value="F:magnesium ion binding"/>
    <property type="evidence" value="ECO:0007669"/>
    <property type="project" value="UniProtKB-UniRule"/>
</dbReference>
<dbReference type="EMBL" id="SSOB01000043">
    <property type="protein sequence ID" value="THF74210.1"/>
    <property type="molecule type" value="Genomic_DNA"/>
</dbReference>
<feature type="binding site" evidence="11">
    <location>
        <position position="100"/>
    </location>
    <ligand>
        <name>substrate</name>
    </ligand>
</feature>
<dbReference type="InterPro" id="IPR000623">
    <property type="entry name" value="Shikimate_kinase/TSH1"/>
</dbReference>
<keyword evidence="4 11" id="KW-0028">Amino-acid biosynthesis</keyword>
<keyword evidence="9 11" id="KW-0057">Aromatic amino acid biosynthesis</keyword>
<dbReference type="InterPro" id="IPR031322">
    <property type="entry name" value="Shikimate/glucono_kinase"/>
</dbReference>
<keyword evidence="8 11" id="KW-0067">ATP-binding</keyword>
<gene>
    <name evidence="11" type="primary">aroK</name>
    <name evidence="12" type="ORF">E6C55_25920</name>
</gene>
<comment type="similarity">
    <text evidence="2 11">Belongs to the shikimate kinase family.</text>
</comment>
<evidence type="ECO:0000256" key="2">
    <source>
        <dbReference type="ARBA" id="ARBA00006997"/>
    </source>
</evidence>
<dbReference type="PROSITE" id="PS01128">
    <property type="entry name" value="SHIKIMATE_KINASE"/>
    <property type="match status" value="1"/>
</dbReference>
<dbReference type="GO" id="GO:0005524">
    <property type="term" value="F:ATP binding"/>
    <property type="evidence" value="ECO:0007669"/>
    <property type="project" value="UniProtKB-UniRule"/>
</dbReference>
<dbReference type="PANTHER" id="PTHR21087">
    <property type="entry name" value="SHIKIMATE KINASE"/>
    <property type="match status" value="1"/>
</dbReference>
<keyword evidence="11" id="KW-0479">Metal-binding</keyword>
<evidence type="ECO:0000256" key="11">
    <source>
        <dbReference type="HAMAP-Rule" id="MF_00109"/>
    </source>
</evidence>
<feature type="binding site" evidence="11">
    <location>
        <begin position="32"/>
        <end position="37"/>
    </location>
    <ligand>
        <name>ATP</name>
        <dbReference type="ChEBI" id="CHEBI:30616"/>
    </ligand>
</feature>
<comment type="catalytic activity">
    <reaction evidence="10 11">
        <text>shikimate + ATP = 3-phosphoshikimate + ADP + H(+)</text>
        <dbReference type="Rhea" id="RHEA:13121"/>
        <dbReference type="ChEBI" id="CHEBI:15378"/>
        <dbReference type="ChEBI" id="CHEBI:30616"/>
        <dbReference type="ChEBI" id="CHEBI:36208"/>
        <dbReference type="ChEBI" id="CHEBI:145989"/>
        <dbReference type="ChEBI" id="CHEBI:456216"/>
        <dbReference type="EC" id="2.7.1.71"/>
    </reaction>
</comment>
<sequence length="188" mass="20786">MLLLWNPYRRSGGQALDARSKRRNIIVVGFMGTGKSTVSKLLAEKLGWSRLDTDEEIVRLAGKSIPEIFADEGEDRFRDLESRVLETVLAGDRQIVATGGGAVLREQNRRLMLAEGWVVSLTASRQSLLERVTAGAAAGTRPLLEGDAVERIDTLLAGRKHAYDFAHATIDTSRRTPEQIASMLVRWV</sequence>
<evidence type="ECO:0000313" key="13">
    <source>
        <dbReference type="Proteomes" id="UP000310636"/>
    </source>
</evidence>
<name>A0A4S4BNU8_9BACL</name>
<feature type="binding site" evidence="11">
    <location>
        <position position="141"/>
    </location>
    <ligand>
        <name>ATP</name>
        <dbReference type="ChEBI" id="CHEBI:30616"/>
    </ligand>
</feature>
<feature type="binding site" evidence="11">
    <location>
        <position position="78"/>
    </location>
    <ligand>
        <name>substrate</name>
    </ligand>
</feature>
<dbReference type="InterPro" id="IPR027417">
    <property type="entry name" value="P-loop_NTPase"/>
</dbReference>